<geneLocation type="plasmid" evidence="13 14">
    <name>pOSC7112.01</name>
</geneLocation>
<dbReference type="GO" id="GO:0009360">
    <property type="term" value="C:DNA polymerase III complex"/>
    <property type="evidence" value="ECO:0007669"/>
    <property type="project" value="InterPro"/>
</dbReference>
<dbReference type="EMBL" id="CP003615">
    <property type="protein sequence ID" value="AFZ10537.1"/>
    <property type="molecule type" value="Genomic_DNA"/>
</dbReference>
<evidence type="ECO:0000256" key="2">
    <source>
        <dbReference type="ARBA" id="ARBA00010752"/>
    </source>
</evidence>
<evidence type="ECO:0000256" key="4">
    <source>
        <dbReference type="ARBA" id="ARBA00022679"/>
    </source>
</evidence>
<dbReference type="GO" id="GO:0003887">
    <property type="term" value="F:DNA-directed DNA polymerase activity"/>
    <property type="evidence" value="ECO:0007669"/>
    <property type="project" value="UniProtKB-KW"/>
</dbReference>
<feature type="domain" description="DNA polymerase III beta sliding clamp N-terminal" evidence="10">
    <location>
        <begin position="67"/>
        <end position="209"/>
    </location>
</feature>
<dbReference type="InterPro" id="IPR022637">
    <property type="entry name" value="DNA_polIII_beta_cen"/>
</dbReference>
<proteinExistence type="inferred from homology"/>
<evidence type="ECO:0000313" key="14">
    <source>
        <dbReference type="Proteomes" id="UP000010478"/>
    </source>
</evidence>
<dbReference type="OrthoDB" id="8421503at2"/>
<dbReference type="PANTHER" id="PTHR30478:SF0">
    <property type="entry name" value="BETA SLIDING CLAMP"/>
    <property type="match status" value="1"/>
</dbReference>
<protein>
    <submittedName>
        <fullName evidence="13">DNA polymerase III, beta subunit</fullName>
        <ecNumber evidence="13">2.7.7.7</ecNumber>
    </submittedName>
</protein>
<comment type="subcellular location">
    <subcellularLocation>
        <location evidence="1">Cytoplasm</location>
    </subcellularLocation>
</comment>
<dbReference type="GO" id="GO:0003677">
    <property type="term" value="F:DNA binding"/>
    <property type="evidence" value="ECO:0007669"/>
    <property type="project" value="UniProtKB-KW"/>
</dbReference>
<evidence type="ECO:0000256" key="9">
    <source>
        <dbReference type="SAM" id="MobiDB-lite"/>
    </source>
</evidence>
<keyword evidence="13" id="KW-0614">Plasmid</keyword>
<dbReference type="GO" id="GO:0005737">
    <property type="term" value="C:cytoplasm"/>
    <property type="evidence" value="ECO:0007669"/>
    <property type="project" value="UniProtKB-SubCell"/>
</dbReference>
<keyword evidence="5 13" id="KW-0548">Nucleotidyltransferase</keyword>
<dbReference type="InterPro" id="IPR022635">
    <property type="entry name" value="DNA_polIII_beta_C"/>
</dbReference>
<keyword evidence="3" id="KW-0963">Cytoplasm</keyword>
<name>K9VST1_9CYAN</name>
<evidence type="ECO:0000259" key="11">
    <source>
        <dbReference type="Pfam" id="PF02767"/>
    </source>
</evidence>
<keyword evidence="6" id="KW-0235">DNA replication</keyword>
<dbReference type="PANTHER" id="PTHR30478">
    <property type="entry name" value="DNA POLYMERASE III SUBUNIT BETA"/>
    <property type="match status" value="1"/>
</dbReference>
<evidence type="ECO:0000259" key="10">
    <source>
        <dbReference type="Pfam" id="PF00712"/>
    </source>
</evidence>
<dbReference type="Gene3D" id="3.70.10.10">
    <property type="match status" value="1"/>
</dbReference>
<evidence type="ECO:0000259" key="12">
    <source>
        <dbReference type="Pfam" id="PF02768"/>
    </source>
</evidence>
<evidence type="ECO:0000256" key="5">
    <source>
        <dbReference type="ARBA" id="ARBA00022695"/>
    </source>
</evidence>
<dbReference type="SUPFAM" id="SSF55979">
    <property type="entry name" value="DNA clamp"/>
    <property type="match status" value="3"/>
</dbReference>
<dbReference type="RefSeq" id="WP_015211709.1">
    <property type="nucleotide sequence ID" value="NC_019763.1"/>
</dbReference>
<dbReference type="CDD" id="cd00140">
    <property type="entry name" value="beta_clamp"/>
    <property type="match status" value="1"/>
</dbReference>
<dbReference type="AlphaFoldDB" id="K9VST1"/>
<evidence type="ECO:0000256" key="8">
    <source>
        <dbReference type="ARBA" id="ARBA00023125"/>
    </source>
</evidence>
<evidence type="ECO:0000256" key="7">
    <source>
        <dbReference type="ARBA" id="ARBA00022932"/>
    </source>
</evidence>
<dbReference type="Gene3D" id="3.10.150.10">
    <property type="entry name" value="DNA Polymerase III, subunit A, domain 2"/>
    <property type="match status" value="1"/>
</dbReference>
<feature type="domain" description="DNA polymerase III beta sliding clamp central" evidence="11">
    <location>
        <begin position="220"/>
        <end position="344"/>
    </location>
</feature>
<keyword evidence="7" id="KW-0239">DNA-directed DNA polymerase</keyword>
<sequence>MQTKSHTATAKSRKKESGFSKIKPKASVPLEQTEPLVEDEPKLEEKPERNSSNSAGDSPQLLPAEIKLVCTQDNLANHLELVSKAVPAKPTHPVLGNVLLVACKKTQRVQLSVFDMSLAIQTSFDAKVQSPGDMTIPVGLLSDIVGKFSPGDITLVSREALNREGEDSEDSGNSATLPEAVSNSPVATLIAACGRYQVRGLSSEEFPAIPEVKTAQTICIPAETLKEGLKGSLFATATDEGKHILTGVYFKIGQDSLEFAATDGHRLVVLNTSIQGFSKKKQAEIAQPLELTVPAKSLAELERILSSRTSADPVELSYSTESALIEFRWGAQRLVTRCLEGTYPAYPDLLQQDFQHQVTLEKAPFIKAIERIAVLADKKEKTLSIRINSEAQQVSLSLFREFGNGLEQMAAHVNSDGNLSISFNIKYLLEGAKAIASSQLQMHLTQRDGPAILVPAGNPSKPNILMDAKYLLMPIFKE</sequence>
<evidence type="ECO:0000256" key="1">
    <source>
        <dbReference type="ARBA" id="ARBA00004496"/>
    </source>
</evidence>
<keyword evidence="8" id="KW-0238">DNA-binding</keyword>
<evidence type="ECO:0000313" key="13">
    <source>
        <dbReference type="EMBL" id="AFZ10537.1"/>
    </source>
</evidence>
<dbReference type="GO" id="GO:0008408">
    <property type="term" value="F:3'-5' exonuclease activity"/>
    <property type="evidence" value="ECO:0007669"/>
    <property type="project" value="InterPro"/>
</dbReference>
<reference evidence="13 14" key="1">
    <citation type="submission" date="2012-05" db="EMBL/GenBank/DDBJ databases">
        <title>Finished plasmid 1 of genome of Oscillatoria sp. PCC 7112.</title>
        <authorList>
            <consortium name="US DOE Joint Genome Institute"/>
            <person name="Gugger M."/>
            <person name="Coursin T."/>
            <person name="Rippka R."/>
            <person name="Tandeau De Marsac N."/>
            <person name="Huntemann M."/>
            <person name="Wei C.-L."/>
            <person name="Han J."/>
            <person name="Detter J.C."/>
            <person name="Han C."/>
            <person name="Tapia R."/>
            <person name="Davenport K."/>
            <person name="Daligault H."/>
            <person name="Erkkila T."/>
            <person name="Gu W."/>
            <person name="Munk A.C.C."/>
            <person name="Teshima H."/>
            <person name="Xu Y."/>
            <person name="Chain P."/>
            <person name="Chen A."/>
            <person name="Krypides N."/>
            <person name="Mavromatis K."/>
            <person name="Markowitz V."/>
            <person name="Szeto E."/>
            <person name="Ivanova N."/>
            <person name="Mikhailova N."/>
            <person name="Ovchinnikova G."/>
            <person name="Pagani I."/>
            <person name="Pati A."/>
            <person name="Goodwin L."/>
            <person name="Peters L."/>
            <person name="Pitluck S."/>
            <person name="Woyke T."/>
            <person name="Kerfeld C."/>
        </authorList>
    </citation>
    <scope>NUCLEOTIDE SEQUENCE [LARGE SCALE GENOMIC DNA]</scope>
    <source>
        <strain evidence="13 14">PCC 7112</strain>
        <plasmid evidence="13 14">pOSC7112.01</plasmid>
    </source>
</reference>
<feature type="region of interest" description="Disordered" evidence="9">
    <location>
        <begin position="1"/>
        <end position="59"/>
    </location>
</feature>
<dbReference type="GO" id="GO:0006271">
    <property type="term" value="P:DNA strand elongation involved in DNA replication"/>
    <property type="evidence" value="ECO:0007669"/>
    <property type="project" value="TreeGrafter"/>
</dbReference>
<dbReference type="Pfam" id="PF02767">
    <property type="entry name" value="DNA_pol3_beta_2"/>
    <property type="match status" value="1"/>
</dbReference>
<feature type="domain" description="DNA polymerase III beta sliding clamp C-terminal" evidence="12">
    <location>
        <begin position="350"/>
        <end position="467"/>
    </location>
</feature>
<dbReference type="NCBIfam" id="TIGR00663">
    <property type="entry name" value="dnan"/>
    <property type="match status" value="1"/>
</dbReference>
<dbReference type="InterPro" id="IPR001001">
    <property type="entry name" value="DNA_polIII_beta"/>
</dbReference>
<dbReference type="Proteomes" id="UP000010478">
    <property type="component" value="Plasmid pOSC7112.01"/>
</dbReference>
<dbReference type="KEGG" id="oni:Osc7112_6384"/>
<organism evidence="13 14">
    <name type="scientific">Phormidium nigroviride PCC 7112</name>
    <dbReference type="NCBI Taxonomy" id="179408"/>
    <lineage>
        <taxon>Bacteria</taxon>
        <taxon>Bacillati</taxon>
        <taxon>Cyanobacteriota</taxon>
        <taxon>Cyanophyceae</taxon>
        <taxon>Oscillatoriophycideae</taxon>
        <taxon>Oscillatoriales</taxon>
        <taxon>Oscillatoriaceae</taxon>
        <taxon>Phormidium</taxon>
    </lineage>
</organism>
<dbReference type="EC" id="2.7.7.7" evidence="13"/>
<evidence type="ECO:0000256" key="6">
    <source>
        <dbReference type="ARBA" id="ARBA00022705"/>
    </source>
</evidence>
<keyword evidence="4 13" id="KW-0808">Transferase</keyword>
<feature type="compositionally biased region" description="Polar residues" evidence="9">
    <location>
        <begin position="1"/>
        <end position="10"/>
    </location>
</feature>
<gene>
    <name evidence="13" type="ORF">Osc7112_6384</name>
</gene>
<dbReference type="Pfam" id="PF00712">
    <property type="entry name" value="DNA_pol3_beta"/>
    <property type="match status" value="1"/>
</dbReference>
<comment type="similarity">
    <text evidence="2">Belongs to the beta sliding clamp family.</text>
</comment>
<accession>K9VST1</accession>
<dbReference type="InterPro" id="IPR022634">
    <property type="entry name" value="DNA_polIII_beta_N"/>
</dbReference>
<feature type="compositionally biased region" description="Basic and acidic residues" evidence="9">
    <location>
        <begin position="39"/>
        <end position="49"/>
    </location>
</feature>
<dbReference type="Pfam" id="PF02768">
    <property type="entry name" value="DNA_pol3_beta_3"/>
    <property type="match status" value="1"/>
</dbReference>
<dbReference type="HOGENOM" id="CLU_038149_4_1_3"/>
<dbReference type="SMART" id="SM00480">
    <property type="entry name" value="POL3Bc"/>
    <property type="match status" value="1"/>
</dbReference>
<keyword evidence="14" id="KW-1185">Reference proteome</keyword>
<dbReference type="InterPro" id="IPR046938">
    <property type="entry name" value="DNA_clamp_sf"/>
</dbReference>
<evidence type="ECO:0000256" key="3">
    <source>
        <dbReference type="ARBA" id="ARBA00022490"/>
    </source>
</evidence>